<accession>A0A6P8H6H7</accession>
<dbReference type="InterPro" id="IPR013783">
    <property type="entry name" value="Ig-like_fold"/>
</dbReference>
<reference evidence="4" key="1">
    <citation type="submission" date="2025-08" db="UniProtKB">
        <authorList>
            <consortium name="RefSeq"/>
        </authorList>
    </citation>
    <scope>IDENTIFICATION</scope>
</reference>
<evidence type="ECO:0000256" key="1">
    <source>
        <dbReference type="ARBA" id="ARBA00022737"/>
    </source>
</evidence>
<dbReference type="InterPro" id="IPR050991">
    <property type="entry name" value="ECM_Regulatory_Proteins"/>
</dbReference>
<keyword evidence="1" id="KW-0677">Repeat</keyword>
<keyword evidence="3" id="KW-1185">Reference proteome</keyword>
<name>A0A6P8H6H7_ACTTE</name>
<feature type="domain" description="Fibronectin type-III" evidence="2">
    <location>
        <begin position="12"/>
        <end position="100"/>
    </location>
</feature>
<dbReference type="OrthoDB" id="8923679at2759"/>
<evidence type="ECO:0000259" key="2">
    <source>
        <dbReference type="PROSITE" id="PS50853"/>
    </source>
</evidence>
<proteinExistence type="predicted"/>
<dbReference type="PANTHER" id="PTHR46708:SF2">
    <property type="entry name" value="FIBRONECTIN TYPE-III DOMAIN-CONTAINING PROTEIN"/>
    <property type="match status" value="1"/>
</dbReference>
<dbReference type="GeneID" id="116288331"/>
<dbReference type="Proteomes" id="UP000515163">
    <property type="component" value="Unplaced"/>
</dbReference>
<dbReference type="FunFam" id="2.60.40.10:FF:000028">
    <property type="entry name" value="Neuronal cell adhesion molecule"/>
    <property type="match status" value="2"/>
</dbReference>
<evidence type="ECO:0000313" key="4">
    <source>
        <dbReference type="RefSeq" id="XP_031550963.1"/>
    </source>
</evidence>
<dbReference type="KEGG" id="aten:116288331"/>
<dbReference type="AlphaFoldDB" id="A0A6P8H6H7"/>
<dbReference type="PROSITE" id="PS50853">
    <property type="entry name" value="FN3"/>
    <property type="match status" value="3"/>
</dbReference>
<feature type="non-terminal residue" evidence="4">
    <location>
        <position position="290"/>
    </location>
</feature>
<dbReference type="InParanoid" id="A0A6P8H6H7"/>
<dbReference type="Pfam" id="PF00041">
    <property type="entry name" value="fn3"/>
    <property type="match status" value="3"/>
</dbReference>
<sequence>MRVNVYASFQEAPRITSVDVSERSISLRWTIKPCSPTHPITGYEVKLADTTKPYVKFTNTSEWTIYNLKPYTKYNVSIRAVKQVGYGVWSIVTTIRTAIAKPLGVPFEIKVSERTSQSITLQWKLEHADLINGPFKGYVIKYTPQGGETKMEEVVCKVVKKCTTHTLTSLRKYTPYSFRVAVMNERLTGPFSTEQHTRTMQDKPNRSPAITTMEPLSSTSILLKWKKVDRDEMNGPFKAYRIFYTPQGRSTDIIDVGDSAIFNLTSLLKYTTYRVTIAAMNEKFVGPQST</sequence>
<dbReference type="Gene3D" id="2.60.40.10">
    <property type="entry name" value="Immunoglobulins"/>
    <property type="match status" value="3"/>
</dbReference>
<dbReference type="InterPro" id="IPR003961">
    <property type="entry name" value="FN3_dom"/>
</dbReference>
<protein>
    <submittedName>
        <fullName evidence="4">Down syndrome cell adhesion molecule homolog</fullName>
    </submittedName>
</protein>
<feature type="domain" description="Fibronectin type-III" evidence="2">
    <location>
        <begin position="105"/>
        <end position="202"/>
    </location>
</feature>
<dbReference type="SMART" id="SM00060">
    <property type="entry name" value="FN3"/>
    <property type="match status" value="3"/>
</dbReference>
<organism evidence="3 4">
    <name type="scientific">Actinia tenebrosa</name>
    <name type="common">Australian red waratah sea anemone</name>
    <dbReference type="NCBI Taxonomy" id="6105"/>
    <lineage>
        <taxon>Eukaryota</taxon>
        <taxon>Metazoa</taxon>
        <taxon>Cnidaria</taxon>
        <taxon>Anthozoa</taxon>
        <taxon>Hexacorallia</taxon>
        <taxon>Actiniaria</taxon>
        <taxon>Actiniidae</taxon>
        <taxon>Actinia</taxon>
    </lineage>
</organism>
<dbReference type="RefSeq" id="XP_031550963.1">
    <property type="nucleotide sequence ID" value="XM_031695103.1"/>
</dbReference>
<dbReference type="CDD" id="cd00063">
    <property type="entry name" value="FN3"/>
    <property type="match status" value="3"/>
</dbReference>
<dbReference type="PANTHER" id="PTHR46708">
    <property type="entry name" value="TENASCIN"/>
    <property type="match status" value="1"/>
</dbReference>
<evidence type="ECO:0000313" key="3">
    <source>
        <dbReference type="Proteomes" id="UP000515163"/>
    </source>
</evidence>
<gene>
    <name evidence="4" type="primary">LOC116288331</name>
</gene>
<dbReference type="SUPFAM" id="SSF49265">
    <property type="entry name" value="Fibronectin type III"/>
    <property type="match status" value="2"/>
</dbReference>
<dbReference type="InterPro" id="IPR036116">
    <property type="entry name" value="FN3_sf"/>
</dbReference>
<feature type="domain" description="Fibronectin type-III" evidence="2">
    <location>
        <begin position="207"/>
        <end position="290"/>
    </location>
</feature>